<organism evidence="1">
    <name type="scientific">Picea glauca</name>
    <name type="common">White spruce</name>
    <name type="synonym">Pinus glauca</name>
    <dbReference type="NCBI Taxonomy" id="3330"/>
    <lineage>
        <taxon>Eukaryota</taxon>
        <taxon>Viridiplantae</taxon>
        <taxon>Streptophyta</taxon>
        <taxon>Embryophyta</taxon>
        <taxon>Tracheophyta</taxon>
        <taxon>Spermatophyta</taxon>
        <taxon>Pinopsida</taxon>
        <taxon>Pinidae</taxon>
        <taxon>Conifers I</taxon>
        <taxon>Pinales</taxon>
        <taxon>Pinaceae</taxon>
        <taxon>Picea</taxon>
    </lineage>
</organism>
<geneLocation type="mitochondrion" evidence="1"/>
<evidence type="ECO:0000313" key="1">
    <source>
        <dbReference type="EMBL" id="KUM46423.1"/>
    </source>
</evidence>
<reference evidence="1" key="1">
    <citation type="journal article" date="2015" name="Genome Biol. Evol.">
        <title>Organellar Genomes of White Spruce (Picea glauca): Assembly and Annotation.</title>
        <authorList>
            <person name="Jackman S.D."/>
            <person name="Warren R.L."/>
            <person name="Gibb E.A."/>
            <person name="Vandervalk B.P."/>
            <person name="Mohamadi H."/>
            <person name="Chu J."/>
            <person name="Raymond A."/>
            <person name="Pleasance S."/>
            <person name="Coope R."/>
            <person name="Wildung M.R."/>
            <person name="Ritland C.E."/>
            <person name="Bousquet J."/>
            <person name="Jones S.J."/>
            <person name="Bohlmann J."/>
            <person name="Birol I."/>
        </authorList>
    </citation>
    <scope>NUCLEOTIDE SEQUENCE [LARGE SCALE GENOMIC DNA]</scope>
    <source>
        <tissue evidence="1">Flushing bud</tissue>
    </source>
</reference>
<comment type="caution">
    <text evidence="1">The sequence shown here is derived from an EMBL/GenBank/DDBJ whole genome shotgun (WGS) entry which is preliminary data.</text>
</comment>
<dbReference type="AlphaFoldDB" id="A0A101LWG4"/>
<gene>
    <name evidence="1" type="ORF">ABT39_MTgene1524</name>
</gene>
<name>A0A101LWG4_PICGL</name>
<accession>A0A101LWG4</accession>
<dbReference type="EMBL" id="LKAM01000011">
    <property type="protein sequence ID" value="KUM46423.1"/>
    <property type="molecule type" value="Genomic_DNA"/>
</dbReference>
<keyword evidence="1" id="KW-0496">Mitochondrion</keyword>
<sequence length="53" mass="6084">MLLVLLLSQPMPLPIVVLIKRVLQRLNLDQELLLDVELLLLLSIDQGLELLRL</sequence>
<proteinExistence type="predicted"/>
<protein>
    <submittedName>
        <fullName evidence="1">Uncharacterized protein</fullName>
    </submittedName>
</protein>